<proteinExistence type="predicted"/>
<organism evidence="2 3">
    <name type="scientific">Mycena pura</name>
    <dbReference type="NCBI Taxonomy" id="153505"/>
    <lineage>
        <taxon>Eukaryota</taxon>
        <taxon>Fungi</taxon>
        <taxon>Dikarya</taxon>
        <taxon>Basidiomycota</taxon>
        <taxon>Agaricomycotina</taxon>
        <taxon>Agaricomycetes</taxon>
        <taxon>Agaricomycetidae</taxon>
        <taxon>Agaricales</taxon>
        <taxon>Marasmiineae</taxon>
        <taxon>Mycenaceae</taxon>
        <taxon>Mycena</taxon>
    </lineage>
</organism>
<evidence type="ECO:0008006" key="4">
    <source>
        <dbReference type="Google" id="ProtNLM"/>
    </source>
</evidence>
<name>A0AAD6YPE6_9AGAR</name>
<sequence>MSSIARVVLLALHASFFLALTGLAPATITAVASPVPAAWASFDSLLATRVVSKSTDVELAARVPAVSPAASAHPQGQVNQTERMRQYSERAAQYATTMKRLAAKATSHSPRDDVAFQNACTDTLTGFGGLYEQILALLRSIDCRDPDSPTQVYIDQIINANKDIVKATLVLTNLIPSLKPLLDPILYQIKCLVDAVLDLTRGLLDCTIVLLKLGLGSLVDCTTGSLICL</sequence>
<evidence type="ECO:0000313" key="3">
    <source>
        <dbReference type="Proteomes" id="UP001219525"/>
    </source>
</evidence>
<accession>A0AAD6YPE6</accession>
<feature type="chain" id="PRO_5042291655" description="Secreted protein" evidence="1">
    <location>
        <begin position="20"/>
        <end position="229"/>
    </location>
</feature>
<evidence type="ECO:0000256" key="1">
    <source>
        <dbReference type="SAM" id="SignalP"/>
    </source>
</evidence>
<evidence type="ECO:0000313" key="2">
    <source>
        <dbReference type="EMBL" id="KAJ7225502.1"/>
    </source>
</evidence>
<comment type="caution">
    <text evidence="2">The sequence shown here is derived from an EMBL/GenBank/DDBJ whole genome shotgun (WGS) entry which is preliminary data.</text>
</comment>
<feature type="signal peptide" evidence="1">
    <location>
        <begin position="1"/>
        <end position="19"/>
    </location>
</feature>
<dbReference type="AlphaFoldDB" id="A0AAD6YPE6"/>
<gene>
    <name evidence="2" type="ORF">GGX14DRAFT_420807</name>
</gene>
<protein>
    <recommendedName>
        <fullName evidence="4">Secreted protein</fullName>
    </recommendedName>
</protein>
<dbReference type="Proteomes" id="UP001219525">
    <property type="component" value="Unassembled WGS sequence"/>
</dbReference>
<keyword evidence="1" id="KW-0732">Signal</keyword>
<reference evidence="2" key="1">
    <citation type="submission" date="2023-03" db="EMBL/GenBank/DDBJ databases">
        <title>Massive genome expansion in bonnet fungi (Mycena s.s.) driven by repeated elements and novel gene families across ecological guilds.</title>
        <authorList>
            <consortium name="Lawrence Berkeley National Laboratory"/>
            <person name="Harder C.B."/>
            <person name="Miyauchi S."/>
            <person name="Viragh M."/>
            <person name="Kuo A."/>
            <person name="Thoen E."/>
            <person name="Andreopoulos B."/>
            <person name="Lu D."/>
            <person name="Skrede I."/>
            <person name="Drula E."/>
            <person name="Henrissat B."/>
            <person name="Morin E."/>
            <person name="Kohler A."/>
            <person name="Barry K."/>
            <person name="LaButti K."/>
            <person name="Morin E."/>
            <person name="Salamov A."/>
            <person name="Lipzen A."/>
            <person name="Mereny Z."/>
            <person name="Hegedus B."/>
            <person name="Baldrian P."/>
            <person name="Stursova M."/>
            <person name="Weitz H."/>
            <person name="Taylor A."/>
            <person name="Grigoriev I.V."/>
            <person name="Nagy L.G."/>
            <person name="Martin F."/>
            <person name="Kauserud H."/>
        </authorList>
    </citation>
    <scope>NUCLEOTIDE SEQUENCE</scope>
    <source>
        <strain evidence="2">9144</strain>
    </source>
</reference>
<dbReference type="EMBL" id="JARJCW010000004">
    <property type="protein sequence ID" value="KAJ7225502.1"/>
    <property type="molecule type" value="Genomic_DNA"/>
</dbReference>
<keyword evidence="3" id="KW-1185">Reference proteome</keyword>